<reference evidence="1 2" key="1">
    <citation type="submission" date="2020-08" db="EMBL/GenBank/DDBJ databases">
        <authorList>
            <person name="Liu C."/>
            <person name="Sun Q."/>
        </authorList>
    </citation>
    <scope>NUCLEOTIDE SEQUENCE [LARGE SCALE GENOMIC DNA]</scope>
    <source>
        <strain evidence="1 2">NSJ-22</strain>
    </source>
</reference>
<protein>
    <recommendedName>
        <fullName evidence="3">Transposase</fullName>
    </recommendedName>
</protein>
<organism evidence="1 2">
    <name type="scientific">Catenibacterium faecis</name>
    <dbReference type="NCBI Taxonomy" id="2764323"/>
    <lineage>
        <taxon>Bacteria</taxon>
        <taxon>Bacillati</taxon>
        <taxon>Bacillota</taxon>
        <taxon>Erysipelotrichia</taxon>
        <taxon>Erysipelotrichales</taxon>
        <taxon>Coprobacillaceae</taxon>
        <taxon>Catenibacterium</taxon>
    </lineage>
</organism>
<name>A0ABR7KB37_9FIRM</name>
<dbReference type="RefSeq" id="WP_187012246.1">
    <property type="nucleotide sequence ID" value="NZ_JACRWG010000022.1"/>
</dbReference>
<evidence type="ECO:0008006" key="3">
    <source>
        <dbReference type="Google" id="ProtNLM"/>
    </source>
</evidence>
<evidence type="ECO:0000313" key="1">
    <source>
        <dbReference type="EMBL" id="MBC6009902.1"/>
    </source>
</evidence>
<sequence>MKSKKVSQSLDCFRAMKIDFEARPVYLNHEDRIKAHFLVCFLALLHFRLLNRSLKGTYTTEQLLHTLKDISFTEIEEQGFMPVYERQEITDDIHETCGFETDHQFITKRKTKGIQKKVSGDKTLLYFVYTDKSATPPCKYKGLWRFFN</sequence>
<gene>
    <name evidence="1" type="ORF">H8909_06540</name>
</gene>
<proteinExistence type="predicted"/>
<dbReference type="EMBL" id="JACRWG010000022">
    <property type="protein sequence ID" value="MBC6009902.1"/>
    <property type="molecule type" value="Genomic_DNA"/>
</dbReference>
<comment type="caution">
    <text evidence="1">The sequence shown here is derived from an EMBL/GenBank/DDBJ whole genome shotgun (WGS) entry which is preliminary data.</text>
</comment>
<evidence type="ECO:0000313" key="2">
    <source>
        <dbReference type="Proteomes" id="UP000603474"/>
    </source>
</evidence>
<keyword evidence="2" id="KW-1185">Reference proteome</keyword>
<accession>A0ABR7KB37</accession>
<dbReference type="Proteomes" id="UP000603474">
    <property type="component" value="Unassembled WGS sequence"/>
</dbReference>